<keyword evidence="2" id="KW-1185">Reference proteome</keyword>
<reference evidence="1" key="1">
    <citation type="submission" date="2021-02" db="EMBL/GenBank/DDBJ databases">
        <authorList>
            <person name="Dougan E. K."/>
            <person name="Rhodes N."/>
            <person name="Thang M."/>
            <person name="Chan C."/>
        </authorList>
    </citation>
    <scope>NUCLEOTIDE SEQUENCE</scope>
</reference>
<comment type="caution">
    <text evidence="1">The sequence shown here is derived from an EMBL/GenBank/DDBJ whole genome shotgun (WGS) entry which is preliminary data.</text>
</comment>
<dbReference type="OrthoDB" id="10338012at2759"/>
<proteinExistence type="predicted"/>
<name>A0A812H8L4_9DINO</name>
<organism evidence="1 2">
    <name type="scientific">Symbiodinium natans</name>
    <dbReference type="NCBI Taxonomy" id="878477"/>
    <lineage>
        <taxon>Eukaryota</taxon>
        <taxon>Sar</taxon>
        <taxon>Alveolata</taxon>
        <taxon>Dinophyceae</taxon>
        <taxon>Suessiales</taxon>
        <taxon>Symbiodiniaceae</taxon>
        <taxon>Symbiodinium</taxon>
    </lineage>
</organism>
<evidence type="ECO:0000313" key="2">
    <source>
        <dbReference type="Proteomes" id="UP000604046"/>
    </source>
</evidence>
<dbReference type="Proteomes" id="UP000604046">
    <property type="component" value="Unassembled WGS sequence"/>
</dbReference>
<dbReference type="AlphaFoldDB" id="A0A812H8L4"/>
<gene>
    <name evidence="1" type="ORF">SNAT2548_LOCUS1269</name>
</gene>
<sequence length="384" mass="42154">MHWVADLHLEMFPDPRSVLGARYGLALNSLSHPCEAAPVEEPPGQIGDKAFVVGQDSAPSFFRLYDMVNCMHADPKLDRVQHPEDFVYTVTQVLGLRFQQVAFKDMPTMIARHLNVLGPWGPRAAFCLKFKPEVIENPSDPCVHPESELMKRDEQWLTRDDLEEMMPGVVVGLPALALLQIVQESLEYGCTEGFRLSEGVAVTELNRPAVRGAAEAYRWALEAKKALAELRPEMAENLFIEARALWEDTEAPACSSFKEGIKVAARKDLRRRSSRLIGLLGLGRTLPAGQTGHVLRIISANVVEVQWDGSDAVCGRHSIRVARPFQGVSVLETGSAGHGGLLAETVEGSVFVGEVNPTFEISIGAKEQRRQLAVPRSCTVLASG</sequence>
<accession>A0A812H8L4</accession>
<dbReference type="EMBL" id="CAJNDS010000069">
    <property type="protein sequence ID" value="CAE6942608.1"/>
    <property type="molecule type" value="Genomic_DNA"/>
</dbReference>
<evidence type="ECO:0000313" key="1">
    <source>
        <dbReference type="EMBL" id="CAE6942608.1"/>
    </source>
</evidence>
<protein>
    <submittedName>
        <fullName evidence="1">Uncharacterized protein</fullName>
    </submittedName>
</protein>